<gene>
    <name evidence="3" type="ORF">ROE7235_02563</name>
</gene>
<keyword evidence="2" id="KW-0732">Signal</keyword>
<dbReference type="AlphaFoldDB" id="A0A3B0MA52"/>
<reference evidence="4" key="1">
    <citation type="submission" date="2018-08" db="EMBL/GenBank/DDBJ databases">
        <authorList>
            <person name="Rodrigo-Torres L."/>
            <person name="Arahal R. D."/>
            <person name="Lucena T."/>
        </authorList>
    </citation>
    <scope>NUCLEOTIDE SEQUENCE [LARGE SCALE GENOMIC DNA]</scope>
    <source>
        <strain evidence="4">CECT 7235</strain>
    </source>
</reference>
<feature type="signal peptide" evidence="2">
    <location>
        <begin position="1"/>
        <end position="28"/>
    </location>
</feature>
<accession>A0A3B0MA52</accession>
<organism evidence="3 4">
    <name type="scientific">Roseinatronobacter ekhonensis</name>
    <dbReference type="NCBI Taxonomy" id="254356"/>
    <lineage>
        <taxon>Bacteria</taxon>
        <taxon>Pseudomonadati</taxon>
        <taxon>Pseudomonadota</taxon>
        <taxon>Alphaproteobacteria</taxon>
        <taxon>Rhodobacterales</taxon>
        <taxon>Paracoccaceae</taxon>
        <taxon>Roseinatronobacter</taxon>
    </lineage>
</organism>
<dbReference type="EMBL" id="UIHC01000028">
    <property type="protein sequence ID" value="SUZ32801.1"/>
    <property type="molecule type" value="Genomic_DNA"/>
</dbReference>
<keyword evidence="4" id="KW-1185">Reference proteome</keyword>
<evidence type="ECO:0000313" key="4">
    <source>
        <dbReference type="Proteomes" id="UP000272908"/>
    </source>
</evidence>
<feature type="chain" id="PRO_5017281647" description="Translocase" evidence="2">
    <location>
        <begin position="29"/>
        <end position="364"/>
    </location>
</feature>
<feature type="region of interest" description="Disordered" evidence="1">
    <location>
        <begin position="56"/>
        <end position="81"/>
    </location>
</feature>
<proteinExistence type="predicted"/>
<protein>
    <recommendedName>
        <fullName evidence="5">Translocase</fullName>
    </recommendedName>
</protein>
<evidence type="ECO:0000256" key="1">
    <source>
        <dbReference type="SAM" id="MobiDB-lite"/>
    </source>
</evidence>
<sequence length="364" mass="37865">MWVRVMNRQLIIRGVAVSTAAIAASVFAAGQFFGDQSAIAPSGVVSGDATQVRGAGLVGGSSFSPPPQTTLPDGSKSPSLAFLETDSAPDQAAAPRGSERGTLEFTALDSSQDKAAAPDVQSDISPVLALAEPETPLCASEMTASPAIDGLFELRISAPCNTGERVVVSHGDLAFTTKLDQEGKFSAYLPALSATVAVDAFLSDDTLLQASTEVPDFDQYARMIVQWSGEDTLALHAYHRGATYGEEGHIHSMNPFDPALEEAFLVSLGDSEALEPMLAQVYSVPLAQATDTRLQLELGTSAQTCGNDLSAYVMSTAGAQAGQPRELRVAMPACGTGDGFVQVDLPFDAATPEAAGLEFTADQS</sequence>
<evidence type="ECO:0008006" key="5">
    <source>
        <dbReference type="Google" id="ProtNLM"/>
    </source>
</evidence>
<dbReference type="Proteomes" id="UP000272908">
    <property type="component" value="Unassembled WGS sequence"/>
</dbReference>
<evidence type="ECO:0000313" key="3">
    <source>
        <dbReference type="EMBL" id="SUZ32801.1"/>
    </source>
</evidence>
<evidence type="ECO:0000256" key="2">
    <source>
        <dbReference type="SAM" id="SignalP"/>
    </source>
</evidence>
<name>A0A3B0MA52_9RHOB</name>